<dbReference type="PANTHER" id="PTHR35279:SF4">
    <property type="entry name" value="GLYCOSYL HYDROLASE FAMILY 32 N-TERMINAL DOMAIN-CONTAINING PROTEIN"/>
    <property type="match status" value="1"/>
</dbReference>
<comment type="caution">
    <text evidence="1">The sequence shown here is derived from an EMBL/GenBank/DDBJ whole genome shotgun (WGS) entry which is preliminary data.</text>
</comment>
<protein>
    <submittedName>
        <fullName evidence="1">Uncharacterized protein</fullName>
    </submittedName>
</protein>
<organism evidence="1 2">
    <name type="scientific">Adiantum capillus-veneris</name>
    <name type="common">Maidenhair fern</name>
    <dbReference type="NCBI Taxonomy" id="13818"/>
    <lineage>
        <taxon>Eukaryota</taxon>
        <taxon>Viridiplantae</taxon>
        <taxon>Streptophyta</taxon>
        <taxon>Embryophyta</taxon>
        <taxon>Tracheophyta</taxon>
        <taxon>Polypodiopsida</taxon>
        <taxon>Polypodiidae</taxon>
        <taxon>Polypodiales</taxon>
        <taxon>Pteridineae</taxon>
        <taxon>Pteridaceae</taxon>
        <taxon>Vittarioideae</taxon>
        <taxon>Adiantum</taxon>
    </lineage>
</organism>
<dbReference type="OrthoDB" id="3510at2759"/>
<dbReference type="Proteomes" id="UP000886520">
    <property type="component" value="Chromosome 9"/>
</dbReference>
<name>A0A9D4ZH57_ADICA</name>
<dbReference type="EMBL" id="JABFUD020000009">
    <property type="protein sequence ID" value="KAI5075294.1"/>
    <property type="molecule type" value="Genomic_DNA"/>
</dbReference>
<proteinExistence type="predicted"/>
<gene>
    <name evidence="1" type="ORF">GOP47_0009370</name>
</gene>
<accession>A0A9D4ZH57</accession>
<dbReference type="PANTHER" id="PTHR35279">
    <property type="match status" value="1"/>
</dbReference>
<evidence type="ECO:0000313" key="2">
    <source>
        <dbReference type="Proteomes" id="UP000886520"/>
    </source>
</evidence>
<sequence>MISTSLYEIVSLSPKFVGLNVNSVWGMDSSVLKALLGAFQVPLKQRRAVTNACSPRAEEDRFAGRLFFAPAAEPRWDSVCSFHPIVLKEPSSVEWRMYYYGRSSSSWHCGVTPALLTSGRIGMACSADGLHWTCTVGPLSDGAIMDPCDGAASGFDSVHV</sequence>
<reference evidence="1" key="1">
    <citation type="submission" date="2021-01" db="EMBL/GenBank/DDBJ databases">
        <title>Adiantum capillus-veneris genome.</title>
        <authorList>
            <person name="Fang Y."/>
            <person name="Liao Q."/>
        </authorList>
    </citation>
    <scope>NUCLEOTIDE SEQUENCE</scope>
    <source>
        <strain evidence="1">H3</strain>
        <tissue evidence="1">Leaf</tissue>
    </source>
</reference>
<feature type="non-terminal residue" evidence="1">
    <location>
        <position position="1"/>
    </location>
</feature>
<dbReference type="AlphaFoldDB" id="A0A9D4ZH57"/>
<keyword evidence="2" id="KW-1185">Reference proteome</keyword>
<evidence type="ECO:0000313" key="1">
    <source>
        <dbReference type="EMBL" id="KAI5075294.1"/>
    </source>
</evidence>